<name>R4T8E5_9CAUD</name>
<evidence type="ECO:0000313" key="2">
    <source>
        <dbReference type="Proteomes" id="UP000202022"/>
    </source>
</evidence>
<sequence>MIEMTDKHLTHELNAPPPEITKALLITINGILHDYTHEERMFWAMQYAAGEFSKADTGEKDLTDYRIAVDETVSAARKNDGGNSDHD</sequence>
<gene>
    <name evidence="1" type="primary">53</name>
    <name evidence="1" type="ORF">HRTV4_53</name>
</gene>
<proteinExistence type="predicted"/>
<dbReference type="RefSeq" id="YP_008059542.1">
    <property type="nucleotide sequence ID" value="NC_021329.1"/>
</dbReference>
<accession>R4T8E5</accession>
<dbReference type="EMBL" id="KC292023">
    <property type="protein sequence ID" value="AGM11145.1"/>
    <property type="molecule type" value="Genomic_DNA"/>
</dbReference>
<organism evidence="1 2">
    <name type="scientific">Halorubrum tailed virus 4</name>
    <dbReference type="NCBI Taxonomy" id="1273752"/>
    <lineage>
        <taxon>Viruses</taxon>
        <taxon>Duplodnaviria</taxon>
        <taxon>Heunggongvirae</taxon>
        <taxon>Uroviricota</taxon>
        <taxon>Caudoviricetes</taxon>
        <taxon>Kirjokansivirales</taxon>
        <taxon>Haloferuviridae</taxon>
        <taxon>Saldibavirus</taxon>
        <taxon>Saldibavirus natrii</taxon>
        <taxon>Saldibavirus HRTV4</taxon>
    </lineage>
</organism>
<dbReference type="KEGG" id="vg:16194411"/>
<protein>
    <submittedName>
        <fullName evidence="1">Uncharacterized protein</fullName>
    </submittedName>
</protein>
<dbReference type="GeneID" id="16194411"/>
<keyword evidence="2" id="KW-1185">Reference proteome</keyword>
<reference evidence="1 2" key="1">
    <citation type="submission" date="2012-12" db="EMBL/GenBank/DDBJ databases">
        <authorList>
            <person name="Sencilo A."/>
            <person name="Jacobs-Sera D."/>
            <person name="Russell D.A."/>
            <person name="Ko C."/>
            <person name="Atanasova N."/>
            <person name="Osterlund E."/>
            <person name="Oksanen H.M."/>
            <person name="Bamford D.H."/>
            <person name="Hatfull G.F."/>
            <person name="Roine E."/>
            <person name="Hendrix R.W."/>
        </authorList>
    </citation>
    <scope>NUCLEOTIDE SEQUENCE [LARGE SCALE GENOMIC DNA]</scope>
</reference>
<dbReference type="Proteomes" id="UP000202022">
    <property type="component" value="Segment"/>
</dbReference>
<evidence type="ECO:0000313" key="1">
    <source>
        <dbReference type="EMBL" id="AGM11145.1"/>
    </source>
</evidence>